<dbReference type="InterPro" id="IPR010622">
    <property type="entry name" value="FAST_Leu-rich"/>
</dbReference>
<keyword evidence="2" id="KW-0496">Mitochondrion</keyword>
<dbReference type="GO" id="GO:0035770">
    <property type="term" value="C:ribonucleoprotein granule"/>
    <property type="evidence" value="ECO:0007669"/>
    <property type="project" value="Ensembl"/>
</dbReference>
<evidence type="ECO:0000313" key="5">
    <source>
        <dbReference type="Proteomes" id="UP000694421"/>
    </source>
</evidence>
<comment type="subcellular location">
    <subcellularLocation>
        <location evidence="1">Mitochondrion</location>
    </subcellularLocation>
</comment>
<sequence>MNKKLSCLIRTVRVLQTYSYGVRPFSTASIRTLENNEKSIFESSNLRHPLYVPSYWLRTLVRFVSQDTLAATKENAEANKEKTVNALVDNDVLSPESVTDQASQSSSDFLSSSKIVASTAEEKNEKNQQFINELRKCSSACDVLDLYSEFPGSERFISTSFSTMWMLVRKFTDTKRSYEIQLLFQHPQFNQLCQCLMREAKFMWCDDLVYSFLAVVRLGVPQDSRLVQTLLRVCQERLNEFDDRCLSVIATTLQEMEKCSNLEALRAGMQLLVEQRIPKTSKVLTLQTMMRCVGKDAPLALKTKLENRIWKQMDQLTISHAHNMFTVLAEMDYPSVSILNACSNRVIENIQGTSFRQLLAILRSSKSLRYNNVSLFSAIADYTASVFYMWDTKQIVQFLFAFEGLNFRPVDLMDTFAETIIAHPELVTLKDILTVTRAYSALNHIPKGQNEQFLETLNTILNNYLPRIHDVNLLRIVYHFCILGYFPQLALNQLLQDEIVHDLLRSERHNTEQIKMMLHTINTCIELDGNSFIKPVVLPVRKLPSPSASDYSYAQEVLLALLGDKSLFRPTVSLEHDYNIDFEIIMDTKNRVVIPDTEVDQSNTERIALLFASMPAFCLGSRHPRGRVAMKMRHLNLLGYRVILVHYQEFKNLNKEAAIEFLKKEIFSMEAPGDSDPNIQND</sequence>
<dbReference type="GO" id="GO:0000963">
    <property type="term" value="P:mitochondrial RNA processing"/>
    <property type="evidence" value="ECO:0007669"/>
    <property type="project" value="TreeGrafter"/>
</dbReference>
<name>A0A8D0E5B2_SALMN</name>
<reference evidence="4" key="1">
    <citation type="submission" date="2025-08" db="UniProtKB">
        <authorList>
            <consortium name="Ensembl"/>
        </authorList>
    </citation>
    <scope>IDENTIFICATION</scope>
</reference>
<evidence type="ECO:0000259" key="3">
    <source>
        <dbReference type="PROSITE" id="PS51286"/>
    </source>
</evidence>
<dbReference type="GO" id="GO:0032543">
    <property type="term" value="P:mitochondrial translation"/>
    <property type="evidence" value="ECO:0007669"/>
    <property type="project" value="Ensembl"/>
</dbReference>
<dbReference type="InterPro" id="IPR050870">
    <property type="entry name" value="FAST_kinase"/>
</dbReference>
<dbReference type="Ensembl" id="ENSSMRT00000030788.1">
    <property type="protein sequence ID" value="ENSSMRP00000026329.1"/>
    <property type="gene ID" value="ENSSMRG00000020328.1"/>
</dbReference>
<organism evidence="4 5">
    <name type="scientific">Salvator merianae</name>
    <name type="common">Argentine black and white tegu</name>
    <name type="synonym">Tupinambis merianae</name>
    <dbReference type="NCBI Taxonomy" id="96440"/>
    <lineage>
        <taxon>Eukaryota</taxon>
        <taxon>Metazoa</taxon>
        <taxon>Chordata</taxon>
        <taxon>Craniata</taxon>
        <taxon>Vertebrata</taxon>
        <taxon>Euteleostomi</taxon>
        <taxon>Lepidosauria</taxon>
        <taxon>Squamata</taxon>
        <taxon>Bifurcata</taxon>
        <taxon>Unidentata</taxon>
        <taxon>Episquamata</taxon>
        <taxon>Laterata</taxon>
        <taxon>Teiioidea</taxon>
        <taxon>Teiidae</taxon>
        <taxon>Salvator</taxon>
    </lineage>
</organism>
<dbReference type="InterPro" id="IPR013584">
    <property type="entry name" value="RAP"/>
</dbReference>
<dbReference type="Pfam" id="PF06743">
    <property type="entry name" value="FAST_1"/>
    <property type="match status" value="1"/>
</dbReference>
<accession>A0A8D0E5B2</accession>
<dbReference type="AlphaFoldDB" id="A0A8D0E5B2"/>
<dbReference type="OMA" id="FEIRMDS"/>
<keyword evidence="5" id="KW-1185">Reference proteome</keyword>
<dbReference type="GO" id="GO:1902775">
    <property type="term" value="P:mitochondrial large ribosomal subunit assembly"/>
    <property type="evidence" value="ECO:0007669"/>
    <property type="project" value="Ensembl"/>
</dbReference>
<dbReference type="GO" id="GO:0042645">
    <property type="term" value="C:mitochondrial nucleoid"/>
    <property type="evidence" value="ECO:0007669"/>
    <property type="project" value="Ensembl"/>
</dbReference>
<evidence type="ECO:0000313" key="4">
    <source>
        <dbReference type="Ensembl" id="ENSSMRP00000026329.1"/>
    </source>
</evidence>
<dbReference type="PANTHER" id="PTHR21228">
    <property type="entry name" value="FAST LEU-RICH DOMAIN-CONTAINING"/>
    <property type="match status" value="1"/>
</dbReference>
<dbReference type="GeneTree" id="ENSGT01030000234607"/>
<dbReference type="PROSITE" id="PS51286">
    <property type="entry name" value="RAP"/>
    <property type="match status" value="1"/>
</dbReference>
<evidence type="ECO:0000256" key="1">
    <source>
        <dbReference type="ARBA" id="ARBA00004173"/>
    </source>
</evidence>
<evidence type="ECO:0000256" key="2">
    <source>
        <dbReference type="ARBA" id="ARBA00023128"/>
    </source>
</evidence>
<reference evidence="4" key="2">
    <citation type="submission" date="2025-09" db="UniProtKB">
        <authorList>
            <consortium name="Ensembl"/>
        </authorList>
    </citation>
    <scope>IDENTIFICATION</scope>
</reference>
<dbReference type="Proteomes" id="UP000694421">
    <property type="component" value="Unplaced"/>
</dbReference>
<dbReference type="Pfam" id="PF08373">
    <property type="entry name" value="RAP"/>
    <property type="match status" value="1"/>
</dbReference>
<protein>
    <submittedName>
        <fullName evidence="4">FAST kinase domains 2</fullName>
    </submittedName>
</protein>
<feature type="domain" description="RAP" evidence="3">
    <location>
        <begin position="607"/>
        <end position="664"/>
    </location>
</feature>
<dbReference type="GO" id="GO:0070131">
    <property type="term" value="P:positive regulation of mitochondrial translation"/>
    <property type="evidence" value="ECO:0007669"/>
    <property type="project" value="Ensembl"/>
</dbReference>
<dbReference type="GO" id="GO:0019843">
    <property type="term" value="F:rRNA binding"/>
    <property type="evidence" value="ECO:0007669"/>
    <property type="project" value="Ensembl"/>
</dbReference>
<proteinExistence type="predicted"/>
<dbReference type="GO" id="GO:0044528">
    <property type="term" value="P:regulation of mitochondrial mRNA stability"/>
    <property type="evidence" value="ECO:0007669"/>
    <property type="project" value="InterPro"/>
</dbReference>
<dbReference type="PANTHER" id="PTHR21228:SF1">
    <property type="entry name" value="FAST KINASE DOMAIN-CONTAINING PROTEIN 2, MITOCHONDRIAL"/>
    <property type="match status" value="1"/>
</dbReference>
<dbReference type="GO" id="GO:0006915">
    <property type="term" value="P:apoptotic process"/>
    <property type="evidence" value="ECO:0007669"/>
    <property type="project" value="Ensembl"/>
</dbReference>
<dbReference type="SMART" id="SM00952">
    <property type="entry name" value="RAP"/>
    <property type="match status" value="1"/>
</dbReference>